<evidence type="ECO:0000256" key="4">
    <source>
        <dbReference type="ARBA" id="ARBA00022603"/>
    </source>
</evidence>
<dbReference type="PANTHER" id="PTHR10920:SF18">
    <property type="entry name" value="RRNA METHYLTRANSFERASE 2, MITOCHONDRIAL"/>
    <property type="match status" value="1"/>
</dbReference>
<dbReference type="Gene3D" id="3.40.50.150">
    <property type="entry name" value="Vaccinia Virus protein VP39"/>
    <property type="match status" value="1"/>
</dbReference>
<keyword evidence="5" id="KW-0808">Transferase</keyword>
<evidence type="ECO:0000256" key="9">
    <source>
        <dbReference type="ARBA" id="ARBA00041184"/>
    </source>
</evidence>
<comment type="similarity">
    <text evidence="2">Belongs to the class I-like SAM-binding methyltransferase superfamily. RNA methyltransferase RlmE family.</text>
</comment>
<feature type="domain" description="Ribosomal RNA methyltransferase FtsJ" evidence="10">
    <location>
        <begin position="88"/>
        <end position="273"/>
    </location>
</feature>
<name>A0A8B7YGE6_ACAPL</name>
<dbReference type="PANTHER" id="PTHR10920">
    <property type="entry name" value="RIBOSOMAL RNA METHYLTRANSFERASE"/>
    <property type="match status" value="1"/>
</dbReference>
<dbReference type="RefSeq" id="XP_022092313.1">
    <property type="nucleotide sequence ID" value="XM_022236621.1"/>
</dbReference>
<accession>A0A8B7YGE6</accession>
<dbReference type="SUPFAM" id="SSF53335">
    <property type="entry name" value="S-adenosyl-L-methionine-dependent methyltransferases"/>
    <property type="match status" value="1"/>
</dbReference>
<keyword evidence="6" id="KW-0949">S-adenosyl-L-methionine</keyword>
<dbReference type="GO" id="GO:0005759">
    <property type="term" value="C:mitochondrial matrix"/>
    <property type="evidence" value="ECO:0007669"/>
    <property type="project" value="UniProtKB-ARBA"/>
</dbReference>
<dbReference type="CTD" id="29960"/>
<dbReference type="InterPro" id="IPR050082">
    <property type="entry name" value="RNA_methyltr_RlmE"/>
</dbReference>
<dbReference type="HAMAP" id="MF_01547">
    <property type="entry name" value="RNA_methyltr_E"/>
    <property type="match status" value="1"/>
</dbReference>
<evidence type="ECO:0000313" key="11">
    <source>
        <dbReference type="Proteomes" id="UP000694845"/>
    </source>
</evidence>
<sequence>MICLCRVITNVKGASLVNKRTWTEGIPSPGSTEMIPLLVWGRKYFHTPGVLWRSKKPIKLKGRSPSSQQWLSRQVNDPYVKQAQIENYRARSAFKLLEIDARFRLLRPGHVVVDCGAAPGSWSQVAVEKVNALGTDPNKPKGKVVSVDLQYFEAVEGAILLTESDFTHPATQSKILSILNGQLINAVLSDMAPNATGVRVMDHENIVRLCRSTLNFAQDVLREDGHFLGKLWDGHEMARLKEEIARVFRSVKVVRPDASRKESSEIFLLGKGFKRYLIHNVGGIPKTG</sequence>
<proteinExistence type="inferred from homology"/>
<keyword evidence="8" id="KW-0496">Mitochondrion</keyword>
<dbReference type="Pfam" id="PF01728">
    <property type="entry name" value="FtsJ"/>
    <property type="match status" value="1"/>
</dbReference>
<evidence type="ECO:0000256" key="2">
    <source>
        <dbReference type="ARBA" id="ARBA00009258"/>
    </source>
</evidence>
<dbReference type="AlphaFoldDB" id="A0A8B7YGE6"/>
<keyword evidence="4" id="KW-0489">Methyltransferase</keyword>
<dbReference type="Proteomes" id="UP000694845">
    <property type="component" value="Unplaced"/>
</dbReference>
<evidence type="ECO:0000256" key="8">
    <source>
        <dbReference type="ARBA" id="ARBA00023128"/>
    </source>
</evidence>
<dbReference type="KEGG" id="aplc:110980198"/>
<dbReference type="InterPro" id="IPR002877">
    <property type="entry name" value="RNA_MeTrfase_FtsJ_dom"/>
</dbReference>
<evidence type="ECO:0000256" key="7">
    <source>
        <dbReference type="ARBA" id="ARBA00022946"/>
    </source>
</evidence>
<evidence type="ECO:0000259" key="10">
    <source>
        <dbReference type="Pfam" id="PF01728"/>
    </source>
</evidence>
<gene>
    <name evidence="12" type="primary">LOC110980198</name>
</gene>
<evidence type="ECO:0000256" key="6">
    <source>
        <dbReference type="ARBA" id="ARBA00022691"/>
    </source>
</evidence>
<dbReference type="GO" id="GO:1902775">
    <property type="term" value="P:mitochondrial large ribosomal subunit assembly"/>
    <property type="evidence" value="ECO:0007669"/>
    <property type="project" value="UniProtKB-ARBA"/>
</dbReference>
<dbReference type="OrthoDB" id="20105at2759"/>
<evidence type="ECO:0000256" key="1">
    <source>
        <dbReference type="ARBA" id="ARBA00004173"/>
    </source>
</evidence>
<comment type="subcellular location">
    <subcellularLocation>
        <location evidence="1">Mitochondrion</location>
    </subcellularLocation>
</comment>
<keyword evidence="3" id="KW-0698">rRNA processing</keyword>
<evidence type="ECO:0000256" key="3">
    <source>
        <dbReference type="ARBA" id="ARBA00022552"/>
    </source>
</evidence>
<protein>
    <recommendedName>
        <fullName evidence="9">rRNA methyltransferase 2, mitochondrial</fullName>
    </recommendedName>
</protein>
<dbReference type="GeneID" id="110980198"/>
<reference evidence="12" key="1">
    <citation type="submission" date="2025-08" db="UniProtKB">
        <authorList>
            <consortium name="RefSeq"/>
        </authorList>
    </citation>
    <scope>IDENTIFICATION</scope>
</reference>
<dbReference type="InterPro" id="IPR015507">
    <property type="entry name" value="rRNA-MeTfrase_E"/>
</dbReference>
<keyword evidence="7" id="KW-0809">Transit peptide</keyword>
<keyword evidence="11" id="KW-1185">Reference proteome</keyword>
<dbReference type="GO" id="GO:0008650">
    <property type="term" value="F:rRNA (uridine-2'-O-)-methyltransferase activity"/>
    <property type="evidence" value="ECO:0007669"/>
    <property type="project" value="TreeGrafter"/>
</dbReference>
<evidence type="ECO:0000256" key="5">
    <source>
        <dbReference type="ARBA" id="ARBA00022679"/>
    </source>
</evidence>
<dbReference type="FunFam" id="3.40.50.150:FF:000129">
    <property type="entry name" value="Mitochondrial rRNA methyltransferase 2"/>
    <property type="match status" value="1"/>
</dbReference>
<evidence type="ECO:0000313" key="12">
    <source>
        <dbReference type="RefSeq" id="XP_022092313.1"/>
    </source>
</evidence>
<dbReference type="InterPro" id="IPR029063">
    <property type="entry name" value="SAM-dependent_MTases_sf"/>
</dbReference>
<organism evidence="11 12">
    <name type="scientific">Acanthaster planci</name>
    <name type="common">Crown-of-thorns starfish</name>
    <dbReference type="NCBI Taxonomy" id="133434"/>
    <lineage>
        <taxon>Eukaryota</taxon>
        <taxon>Metazoa</taxon>
        <taxon>Echinodermata</taxon>
        <taxon>Eleutherozoa</taxon>
        <taxon>Asterozoa</taxon>
        <taxon>Asteroidea</taxon>
        <taxon>Valvatacea</taxon>
        <taxon>Valvatida</taxon>
        <taxon>Acanthasteridae</taxon>
        <taxon>Acanthaster</taxon>
    </lineage>
</organism>